<feature type="region of interest" description="Disordered" evidence="1">
    <location>
        <begin position="174"/>
        <end position="253"/>
    </location>
</feature>
<dbReference type="Proteomes" id="UP001562354">
    <property type="component" value="Unassembled WGS sequence"/>
</dbReference>
<gene>
    <name evidence="3" type="ORF">AAFC00_002043</name>
</gene>
<dbReference type="RefSeq" id="XP_069201388.1">
    <property type="nucleotide sequence ID" value="XM_069341313.1"/>
</dbReference>
<evidence type="ECO:0000313" key="3">
    <source>
        <dbReference type="EMBL" id="KAL1305114.1"/>
    </source>
</evidence>
<feature type="compositionally biased region" description="Acidic residues" evidence="1">
    <location>
        <begin position="124"/>
        <end position="135"/>
    </location>
</feature>
<keyword evidence="4" id="KW-1185">Reference proteome</keyword>
<dbReference type="EMBL" id="JBFMKM010000007">
    <property type="protein sequence ID" value="KAL1305114.1"/>
    <property type="molecule type" value="Genomic_DNA"/>
</dbReference>
<comment type="caution">
    <text evidence="3">The sequence shown here is derived from an EMBL/GenBank/DDBJ whole genome shotgun (WGS) entry which is preliminary data.</text>
</comment>
<name>A0ABR3PG45_9PEZI</name>
<dbReference type="InterPro" id="IPR024630">
    <property type="entry name" value="Stc1"/>
</dbReference>
<evidence type="ECO:0000259" key="2">
    <source>
        <dbReference type="Pfam" id="PF12898"/>
    </source>
</evidence>
<proteinExistence type="predicted"/>
<dbReference type="Pfam" id="PF12898">
    <property type="entry name" value="Stc1"/>
    <property type="match status" value="1"/>
</dbReference>
<sequence length="253" mass="27444">MTKSIYQSKGDVGTAKYRGEKHKLPDRLPCAEDGALKPQTAFSSSRLRVVQSCGMDSAEAMEQLICLEHTGAPPTELLCNGPCGLTKSLNAFSRTQRTQPDLAICQRCMYFREQSMPGHIRDGTEEEEDEQEEESQALVGHGSAFADSYRTDCSSVASTFGDAGDVNYERTALGPLSTRSGRFPAFNGTGSALQSYGLPSVSNRSISDRGSRGSTASGPWARIRAAPRLPPPVPEDADYDVECASDEDQDWEM</sequence>
<feature type="domain" description="Stc1" evidence="2">
    <location>
        <begin position="30"/>
        <end position="109"/>
    </location>
</feature>
<organism evidence="3 4">
    <name type="scientific">Neodothiora populina</name>
    <dbReference type="NCBI Taxonomy" id="2781224"/>
    <lineage>
        <taxon>Eukaryota</taxon>
        <taxon>Fungi</taxon>
        <taxon>Dikarya</taxon>
        <taxon>Ascomycota</taxon>
        <taxon>Pezizomycotina</taxon>
        <taxon>Dothideomycetes</taxon>
        <taxon>Dothideomycetidae</taxon>
        <taxon>Dothideales</taxon>
        <taxon>Dothioraceae</taxon>
        <taxon>Neodothiora</taxon>
    </lineage>
</organism>
<evidence type="ECO:0000313" key="4">
    <source>
        <dbReference type="Proteomes" id="UP001562354"/>
    </source>
</evidence>
<feature type="region of interest" description="Disordered" evidence="1">
    <location>
        <begin position="118"/>
        <end position="141"/>
    </location>
</feature>
<dbReference type="GeneID" id="95975745"/>
<protein>
    <recommendedName>
        <fullName evidence="2">Stc1 domain-containing protein</fullName>
    </recommendedName>
</protein>
<feature type="compositionally biased region" description="Acidic residues" evidence="1">
    <location>
        <begin position="235"/>
        <end position="253"/>
    </location>
</feature>
<accession>A0ABR3PG45</accession>
<evidence type="ECO:0000256" key="1">
    <source>
        <dbReference type="SAM" id="MobiDB-lite"/>
    </source>
</evidence>
<reference evidence="3 4" key="1">
    <citation type="submission" date="2024-07" db="EMBL/GenBank/DDBJ databases">
        <title>Draft sequence of the Neodothiora populina.</title>
        <authorList>
            <person name="Drown D.D."/>
            <person name="Schuette U.S."/>
            <person name="Buechlein A.B."/>
            <person name="Rusch D.R."/>
            <person name="Winton L.W."/>
            <person name="Adams G.A."/>
        </authorList>
    </citation>
    <scope>NUCLEOTIDE SEQUENCE [LARGE SCALE GENOMIC DNA]</scope>
    <source>
        <strain evidence="3 4">CPC 39397</strain>
    </source>
</reference>